<evidence type="ECO:0000256" key="1">
    <source>
        <dbReference type="SAM" id="MobiDB-lite"/>
    </source>
</evidence>
<comment type="caution">
    <text evidence="2">The sequence shown here is derived from an EMBL/GenBank/DDBJ whole genome shotgun (WGS) entry which is preliminary data.</text>
</comment>
<proteinExistence type="predicted"/>
<evidence type="ECO:0000313" key="3">
    <source>
        <dbReference type="Proteomes" id="UP000192596"/>
    </source>
</evidence>
<organism evidence="2 3">
    <name type="scientific">Cryoendolithus antarcticus</name>
    <dbReference type="NCBI Taxonomy" id="1507870"/>
    <lineage>
        <taxon>Eukaryota</taxon>
        <taxon>Fungi</taxon>
        <taxon>Dikarya</taxon>
        <taxon>Ascomycota</taxon>
        <taxon>Pezizomycotina</taxon>
        <taxon>Dothideomycetes</taxon>
        <taxon>Dothideomycetidae</taxon>
        <taxon>Cladosporiales</taxon>
        <taxon>Cladosporiaceae</taxon>
        <taxon>Cryoendolithus</taxon>
    </lineage>
</organism>
<evidence type="ECO:0000313" key="2">
    <source>
        <dbReference type="EMBL" id="OQO00070.1"/>
    </source>
</evidence>
<name>A0A1V8SLV9_9PEZI</name>
<dbReference type="AlphaFoldDB" id="A0A1V8SLV9"/>
<keyword evidence="3" id="KW-1185">Reference proteome</keyword>
<accession>A0A1V8SLV9</accession>
<gene>
    <name evidence="2" type="ORF">B0A48_14273</name>
</gene>
<dbReference type="EMBL" id="NAJO01000037">
    <property type="protein sequence ID" value="OQO00070.1"/>
    <property type="molecule type" value="Genomic_DNA"/>
</dbReference>
<protein>
    <submittedName>
        <fullName evidence="2">Uncharacterized protein</fullName>
    </submittedName>
</protein>
<sequence>MKSNFEISTDPDFLQTPCTGSEPNLRALASTITHLRPLASTVATAASGVEHSQSAVTTRLIVRLKVQWPPRPKKQVSSLLGRHLEDLHHKQNLPMNRPEQVTNGSVSRKQSYAPAAIEIPAAKRYRSRDEAKTGDQWDFDAEIIGFPVLARRTRDTGLDIITDKITAKSKFASFAEFKSAISPEATAPTARQTKAKDCTGPVQPKPEQQIIDLTAEETLPTYSAADVAMDDEEEIEVLAAEAEAASKLAQLKRARLEFRRNKAKDGVEETRK</sequence>
<reference evidence="3" key="1">
    <citation type="submission" date="2017-03" db="EMBL/GenBank/DDBJ databases">
        <title>Genomes of endolithic fungi from Antarctica.</title>
        <authorList>
            <person name="Coleine C."/>
            <person name="Masonjones S."/>
            <person name="Stajich J.E."/>
        </authorList>
    </citation>
    <scope>NUCLEOTIDE SEQUENCE [LARGE SCALE GENOMIC DNA]</scope>
    <source>
        <strain evidence="3">CCFEE 5527</strain>
    </source>
</reference>
<feature type="region of interest" description="Disordered" evidence="1">
    <location>
        <begin position="186"/>
        <end position="205"/>
    </location>
</feature>
<dbReference type="Proteomes" id="UP000192596">
    <property type="component" value="Unassembled WGS sequence"/>
</dbReference>
<dbReference type="InParanoid" id="A0A1V8SLV9"/>